<keyword evidence="4" id="KW-0186">Copper</keyword>
<keyword evidence="2" id="KW-0479">Metal-binding</keyword>
<name>A0ABX1K660_9MICO</name>
<comment type="subcellular location">
    <subcellularLocation>
        <location evidence="1">Cell envelope</location>
    </subcellularLocation>
</comment>
<sequence length="186" mass="19033">MRLRTNVGVLLAIALVIVSVAPAGAHDELVESSPSAGAVLASAPAEVRLTFSAEIMDAGAVVAVTDVRDESWTIGEPQVVENLVTVGIPDVLPDGGYVVLWRVVSSDGHPVSGTFSFAVGSGEDAAAPGSSVGEEHDESGGDSDAQGAADEPLPVVLVAIVSGSTIALVLGGSVFWYRRRRFRGVQ</sequence>
<dbReference type="InterPro" id="IPR032694">
    <property type="entry name" value="CopC/D"/>
</dbReference>
<gene>
    <name evidence="9" type="ORF">HF576_01435</name>
</gene>
<evidence type="ECO:0000256" key="4">
    <source>
        <dbReference type="ARBA" id="ARBA00023008"/>
    </source>
</evidence>
<dbReference type="InterPro" id="IPR007348">
    <property type="entry name" value="CopC_dom"/>
</dbReference>
<evidence type="ECO:0000256" key="6">
    <source>
        <dbReference type="SAM" id="Phobius"/>
    </source>
</evidence>
<comment type="caution">
    <text evidence="9">The sequence shown here is derived from an EMBL/GenBank/DDBJ whole genome shotgun (WGS) entry which is preliminary data.</text>
</comment>
<evidence type="ECO:0000256" key="5">
    <source>
        <dbReference type="SAM" id="MobiDB-lite"/>
    </source>
</evidence>
<keyword evidence="6" id="KW-0812">Transmembrane</keyword>
<feature type="domain" description="CopC" evidence="8">
    <location>
        <begin position="26"/>
        <end position="119"/>
    </location>
</feature>
<feature type="region of interest" description="Disordered" evidence="5">
    <location>
        <begin position="125"/>
        <end position="147"/>
    </location>
</feature>
<dbReference type="EMBL" id="JABACI010000001">
    <property type="protein sequence ID" value="NLP82501.1"/>
    <property type="molecule type" value="Genomic_DNA"/>
</dbReference>
<evidence type="ECO:0000259" key="8">
    <source>
        <dbReference type="Pfam" id="PF04234"/>
    </source>
</evidence>
<dbReference type="Gene3D" id="2.60.40.1220">
    <property type="match status" value="1"/>
</dbReference>
<dbReference type="InterPro" id="IPR014756">
    <property type="entry name" value="Ig_E-set"/>
</dbReference>
<feature type="signal peptide" evidence="7">
    <location>
        <begin position="1"/>
        <end position="25"/>
    </location>
</feature>
<dbReference type="SUPFAM" id="SSF81296">
    <property type="entry name" value="E set domains"/>
    <property type="match status" value="1"/>
</dbReference>
<dbReference type="PANTHER" id="PTHR34820:SF4">
    <property type="entry name" value="INNER MEMBRANE PROTEIN YEBZ"/>
    <property type="match status" value="1"/>
</dbReference>
<evidence type="ECO:0000256" key="7">
    <source>
        <dbReference type="SAM" id="SignalP"/>
    </source>
</evidence>
<evidence type="ECO:0000256" key="1">
    <source>
        <dbReference type="ARBA" id="ARBA00004196"/>
    </source>
</evidence>
<evidence type="ECO:0000313" key="9">
    <source>
        <dbReference type="EMBL" id="NLP82501.1"/>
    </source>
</evidence>
<keyword evidence="3 7" id="KW-0732">Signal</keyword>
<dbReference type="InterPro" id="IPR014755">
    <property type="entry name" value="Cu-Rt/internalin_Ig-like"/>
</dbReference>
<feature type="chain" id="PRO_5045578870" evidence="7">
    <location>
        <begin position="26"/>
        <end position="186"/>
    </location>
</feature>
<evidence type="ECO:0000313" key="10">
    <source>
        <dbReference type="Proteomes" id="UP001429745"/>
    </source>
</evidence>
<accession>A0ABX1K660</accession>
<keyword evidence="10" id="KW-1185">Reference proteome</keyword>
<organism evidence="9 10">
    <name type="scientific">Microbacterium salsuginis</name>
    <dbReference type="NCBI Taxonomy" id="2722803"/>
    <lineage>
        <taxon>Bacteria</taxon>
        <taxon>Bacillati</taxon>
        <taxon>Actinomycetota</taxon>
        <taxon>Actinomycetes</taxon>
        <taxon>Micrococcales</taxon>
        <taxon>Microbacteriaceae</taxon>
        <taxon>Microbacterium</taxon>
    </lineage>
</organism>
<dbReference type="Pfam" id="PF04234">
    <property type="entry name" value="CopC"/>
    <property type="match status" value="1"/>
</dbReference>
<keyword evidence="6" id="KW-0472">Membrane</keyword>
<dbReference type="RefSeq" id="WP_168911003.1">
    <property type="nucleotide sequence ID" value="NZ_JABACI010000001.1"/>
</dbReference>
<evidence type="ECO:0000256" key="2">
    <source>
        <dbReference type="ARBA" id="ARBA00022723"/>
    </source>
</evidence>
<proteinExistence type="predicted"/>
<dbReference type="PANTHER" id="PTHR34820">
    <property type="entry name" value="INNER MEMBRANE PROTEIN YEBZ"/>
    <property type="match status" value="1"/>
</dbReference>
<feature type="transmembrane region" description="Helical" evidence="6">
    <location>
        <begin position="153"/>
        <end position="177"/>
    </location>
</feature>
<reference evidence="9 10" key="1">
    <citation type="submission" date="2020-04" db="EMBL/GenBank/DDBJ databases">
        <title>CFH 90308 Microbacterium sp.</title>
        <authorList>
            <person name="Nie G."/>
            <person name="Ming H."/>
            <person name="Xia T."/>
        </authorList>
    </citation>
    <scope>NUCLEOTIDE SEQUENCE [LARGE SCALE GENOMIC DNA]</scope>
    <source>
        <strain evidence="9 10">CFH 90308</strain>
    </source>
</reference>
<dbReference type="Proteomes" id="UP001429745">
    <property type="component" value="Unassembled WGS sequence"/>
</dbReference>
<evidence type="ECO:0000256" key="3">
    <source>
        <dbReference type="ARBA" id="ARBA00022729"/>
    </source>
</evidence>
<keyword evidence="6" id="KW-1133">Transmembrane helix</keyword>
<protein>
    <submittedName>
        <fullName evidence="9">Copper resistance protein CopC</fullName>
    </submittedName>
</protein>